<dbReference type="Gene3D" id="1.10.630.10">
    <property type="entry name" value="Cytochrome P450"/>
    <property type="match status" value="1"/>
</dbReference>
<dbReference type="GeneID" id="26839210"/>
<evidence type="ECO:0000256" key="6">
    <source>
        <dbReference type="ARBA" id="ARBA00023004"/>
    </source>
</evidence>
<sequence length="525" mass="60237">MTSAVHEIYKSIEPYVNNWWFICLGSYILFVILTWFNRRILMKRLGAKPMQFTAPYPMFGIPLVFDLLKAKREGTMVNITKERYEEFGVDTFDFRLAGTHVTVTRDPENIKAILATQFNDFVLGKRHVQFKPLLGDGIFTLDGAGWKHSRAMLRPQFAREQVAHVKSLEPHLQTLAKHILNTKGQRFDIQPLFFRLTIDSATEFLFGESVESLHDESVGFTKDPVDFDGKSGFADAFNDSQTWLASRAVSQNFYFLLNGKSFKDSNARVHKFADYYVEKALNASPEDLEKTSRDGYIFLYELVKQTRDPIVLRDQLLNILLAGRDTTAGLLSFTFFELARSPAIFDRLKEEIYEKFGDGENARIEEITFESLKKCEFLKCVLNEILRMYPSVPQNFRFAIKNTTLPKGGGPDGQSPIFIPKGESVLYAVYATHRNPKYYGKDADEFRPSRWLEPEMRKVGWAFLPFNGGPRICLGQQFALTEASYVVVRLIQMFPNLSSFCEEYPPRKSSHLTMCHQDGVFIGMS</sequence>
<keyword evidence="12" id="KW-1185">Reference proteome</keyword>
<keyword evidence="5 9" id="KW-0560">Oxidoreductase</keyword>
<evidence type="ECO:0000313" key="12">
    <source>
        <dbReference type="Proteomes" id="UP000054251"/>
    </source>
</evidence>
<evidence type="ECO:0000256" key="1">
    <source>
        <dbReference type="ARBA" id="ARBA00001971"/>
    </source>
</evidence>
<feature type="binding site" description="axial binding residue" evidence="8">
    <location>
        <position position="473"/>
    </location>
    <ligand>
        <name>heme</name>
        <dbReference type="ChEBI" id="CHEBI:30413"/>
    </ligand>
    <ligandPart>
        <name>Fe</name>
        <dbReference type="ChEBI" id="CHEBI:18248"/>
    </ligandPart>
</feature>
<keyword evidence="6 8" id="KW-0408">Iron</keyword>
<comment type="cofactor">
    <cofactor evidence="1 8">
        <name>heme</name>
        <dbReference type="ChEBI" id="CHEBI:30413"/>
    </cofactor>
</comment>
<keyword evidence="10" id="KW-0472">Membrane</keyword>
<dbReference type="OrthoDB" id="1470350at2759"/>
<keyword evidence="10" id="KW-1133">Transmembrane helix</keyword>
<dbReference type="AlphaFoldDB" id="A0A0V1Q0Q5"/>
<evidence type="ECO:0000256" key="4">
    <source>
        <dbReference type="ARBA" id="ARBA00022723"/>
    </source>
</evidence>
<reference evidence="11 12" key="1">
    <citation type="submission" date="2015-11" db="EMBL/GenBank/DDBJ databases">
        <title>The genome of Debaryomyces fabryi.</title>
        <authorList>
            <person name="Tafer H."/>
            <person name="Lopandic K."/>
        </authorList>
    </citation>
    <scope>NUCLEOTIDE SEQUENCE [LARGE SCALE GENOMIC DNA]</scope>
    <source>
        <strain evidence="11 12">CBS 789</strain>
    </source>
</reference>
<protein>
    <recommendedName>
        <fullName evidence="13">Cytochrome P450 52A13</fullName>
    </recommendedName>
</protein>
<evidence type="ECO:0008006" key="13">
    <source>
        <dbReference type="Google" id="ProtNLM"/>
    </source>
</evidence>
<organism evidence="11 12">
    <name type="scientific">Debaryomyces fabryi</name>
    <dbReference type="NCBI Taxonomy" id="58627"/>
    <lineage>
        <taxon>Eukaryota</taxon>
        <taxon>Fungi</taxon>
        <taxon>Dikarya</taxon>
        <taxon>Ascomycota</taxon>
        <taxon>Saccharomycotina</taxon>
        <taxon>Pichiomycetes</taxon>
        <taxon>Debaryomycetaceae</taxon>
        <taxon>Debaryomyces</taxon>
    </lineage>
</organism>
<comment type="caution">
    <text evidence="11">The sequence shown here is derived from an EMBL/GenBank/DDBJ whole genome shotgun (WGS) entry which is preliminary data.</text>
</comment>
<dbReference type="CDD" id="cd11063">
    <property type="entry name" value="CYP52"/>
    <property type="match status" value="1"/>
</dbReference>
<gene>
    <name evidence="11" type="ORF">AC631_02201</name>
</gene>
<dbReference type="InterPro" id="IPR017972">
    <property type="entry name" value="Cyt_P450_CS"/>
</dbReference>
<dbReference type="SUPFAM" id="SSF48264">
    <property type="entry name" value="Cytochrome P450"/>
    <property type="match status" value="1"/>
</dbReference>
<evidence type="ECO:0000256" key="5">
    <source>
        <dbReference type="ARBA" id="ARBA00023002"/>
    </source>
</evidence>
<accession>A0A0V1Q0Q5</accession>
<evidence type="ECO:0000256" key="8">
    <source>
        <dbReference type="PIRSR" id="PIRSR602402-1"/>
    </source>
</evidence>
<keyword evidence="7 9" id="KW-0503">Monooxygenase</keyword>
<name>A0A0V1Q0Q5_9ASCO</name>
<dbReference type="PANTHER" id="PTHR24287:SF1">
    <property type="entry name" value="P450, PUTATIVE (EUROFUNG)-RELATED"/>
    <property type="match status" value="1"/>
</dbReference>
<dbReference type="InterPro" id="IPR002402">
    <property type="entry name" value="Cyt_P450_E_grp-II"/>
</dbReference>
<dbReference type="PRINTS" id="PR01239">
    <property type="entry name" value="EP450IICYP52"/>
</dbReference>
<proteinExistence type="inferred from homology"/>
<keyword evidence="10" id="KW-0812">Transmembrane</keyword>
<dbReference type="InterPro" id="IPR002974">
    <property type="entry name" value="Cyt_P450_E_CYP52_ascomycetes"/>
</dbReference>
<dbReference type="InterPro" id="IPR036396">
    <property type="entry name" value="Cyt_P450_sf"/>
</dbReference>
<dbReference type="PANTHER" id="PTHR24287">
    <property type="entry name" value="P450, PUTATIVE (EUROFUNG)-RELATED"/>
    <property type="match status" value="1"/>
</dbReference>
<evidence type="ECO:0000313" key="11">
    <source>
        <dbReference type="EMBL" id="KSA02059.1"/>
    </source>
</evidence>
<dbReference type="GO" id="GO:0016712">
    <property type="term" value="F:oxidoreductase activity, acting on paired donors, with incorporation or reduction of molecular oxygen, reduced flavin or flavoprotein as one donor, and incorporation of one atom of oxygen"/>
    <property type="evidence" value="ECO:0007669"/>
    <property type="project" value="InterPro"/>
</dbReference>
<keyword evidence="3 8" id="KW-0349">Heme</keyword>
<dbReference type="Proteomes" id="UP000054251">
    <property type="component" value="Unassembled WGS sequence"/>
</dbReference>
<dbReference type="Pfam" id="PF00067">
    <property type="entry name" value="p450"/>
    <property type="match status" value="1"/>
</dbReference>
<feature type="transmembrane region" description="Helical" evidence="10">
    <location>
        <begin position="19"/>
        <end position="36"/>
    </location>
</feature>
<dbReference type="EMBL" id="LMYN01000036">
    <property type="protein sequence ID" value="KSA02059.1"/>
    <property type="molecule type" value="Genomic_DNA"/>
</dbReference>
<evidence type="ECO:0000256" key="3">
    <source>
        <dbReference type="ARBA" id="ARBA00022617"/>
    </source>
</evidence>
<evidence type="ECO:0000256" key="7">
    <source>
        <dbReference type="ARBA" id="ARBA00023033"/>
    </source>
</evidence>
<dbReference type="PROSITE" id="PS00086">
    <property type="entry name" value="CYTOCHROME_P450"/>
    <property type="match status" value="1"/>
</dbReference>
<dbReference type="RefSeq" id="XP_015468161.1">
    <property type="nucleotide sequence ID" value="XM_015611031.1"/>
</dbReference>
<evidence type="ECO:0000256" key="2">
    <source>
        <dbReference type="ARBA" id="ARBA00010617"/>
    </source>
</evidence>
<evidence type="ECO:0000256" key="10">
    <source>
        <dbReference type="SAM" id="Phobius"/>
    </source>
</evidence>
<dbReference type="GO" id="GO:0020037">
    <property type="term" value="F:heme binding"/>
    <property type="evidence" value="ECO:0007669"/>
    <property type="project" value="InterPro"/>
</dbReference>
<dbReference type="InterPro" id="IPR001128">
    <property type="entry name" value="Cyt_P450"/>
</dbReference>
<dbReference type="InterPro" id="IPR047146">
    <property type="entry name" value="Cyt_P450_E_CYP52_fungi"/>
</dbReference>
<dbReference type="PRINTS" id="PR00464">
    <property type="entry name" value="EP450II"/>
</dbReference>
<dbReference type="PRINTS" id="PR00385">
    <property type="entry name" value="P450"/>
</dbReference>
<comment type="similarity">
    <text evidence="2 9">Belongs to the cytochrome P450 family.</text>
</comment>
<evidence type="ECO:0000256" key="9">
    <source>
        <dbReference type="RuleBase" id="RU000461"/>
    </source>
</evidence>
<keyword evidence="4 8" id="KW-0479">Metal-binding</keyword>
<dbReference type="GO" id="GO:0005506">
    <property type="term" value="F:iron ion binding"/>
    <property type="evidence" value="ECO:0007669"/>
    <property type="project" value="InterPro"/>
</dbReference>